<gene>
    <name evidence="1" type="ORF">BV25DRAFT_1904896</name>
</gene>
<evidence type="ECO:0000313" key="1">
    <source>
        <dbReference type="EMBL" id="KAI0067690.1"/>
    </source>
</evidence>
<organism evidence="1 2">
    <name type="scientific">Artomyces pyxidatus</name>
    <dbReference type="NCBI Taxonomy" id="48021"/>
    <lineage>
        <taxon>Eukaryota</taxon>
        <taxon>Fungi</taxon>
        <taxon>Dikarya</taxon>
        <taxon>Basidiomycota</taxon>
        <taxon>Agaricomycotina</taxon>
        <taxon>Agaricomycetes</taxon>
        <taxon>Russulales</taxon>
        <taxon>Auriscalpiaceae</taxon>
        <taxon>Artomyces</taxon>
    </lineage>
</organism>
<keyword evidence="2" id="KW-1185">Reference proteome</keyword>
<proteinExistence type="predicted"/>
<reference evidence="1" key="2">
    <citation type="journal article" date="2022" name="New Phytol.">
        <title>Evolutionary transition to the ectomycorrhizal habit in the genomes of a hyperdiverse lineage of mushroom-forming fungi.</title>
        <authorList>
            <person name="Looney B."/>
            <person name="Miyauchi S."/>
            <person name="Morin E."/>
            <person name="Drula E."/>
            <person name="Courty P.E."/>
            <person name="Kohler A."/>
            <person name="Kuo A."/>
            <person name="LaButti K."/>
            <person name="Pangilinan J."/>
            <person name="Lipzen A."/>
            <person name="Riley R."/>
            <person name="Andreopoulos W."/>
            <person name="He G."/>
            <person name="Johnson J."/>
            <person name="Nolan M."/>
            <person name="Tritt A."/>
            <person name="Barry K.W."/>
            <person name="Grigoriev I.V."/>
            <person name="Nagy L.G."/>
            <person name="Hibbett D."/>
            <person name="Henrissat B."/>
            <person name="Matheny P.B."/>
            <person name="Labbe J."/>
            <person name="Martin F.M."/>
        </authorList>
    </citation>
    <scope>NUCLEOTIDE SEQUENCE</scope>
    <source>
        <strain evidence="1">HHB10654</strain>
    </source>
</reference>
<dbReference type="EMBL" id="MU277189">
    <property type="protein sequence ID" value="KAI0067690.1"/>
    <property type="molecule type" value="Genomic_DNA"/>
</dbReference>
<evidence type="ECO:0000313" key="2">
    <source>
        <dbReference type="Proteomes" id="UP000814140"/>
    </source>
</evidence>
<comment type="caution">
    <text evidence="1">The sequence shown here is derived from an EMBL/GenBank/DDBJ whole genome shotgun (WGS) entry which is preliminary data.</text>
</comment>
<name>A0ACB8TH26_9AGAM</name>
<accession>A0ACB8TH26</accession>
<protein>
    <submittedName>
        <fullName evidence="1">Sure-like protein</fullName>
    </submittedName>
</protein>
<reference evidence="1" key="1">
    <citation type="submission" date="2021-03" db="EMBL/GenBank/DDBJ databases">
        <authorList>
            <consortium name="DOE Joint Genome Institute"/>
            <person name="Ahrendt S."/>
            <person name="Looney B.P."/>
            <person name="Miyauchi S."/>
            <person name="Morin E."/>
            <person name="Drula E."/>
            <person name="Courty P.E."/>
            <person name="Chicoki N."/>
            <person name="Fauchery L."/>
            <person name="Kohler A."/>
            <person name="Kuo A."/>
            <person name="Labutti K."/>
            <person name="Pangilinan J."/>
            <person name="Lipzen A."/>
            <person name="Riley R."/>
            <person name="Andreopoulos W."/>
            <person name="He G."/>
            <person name="Johnson J."/>
            <person name="Barry K.W."/>
            <person name="Grigoriev I.V."/>
            <person name="Nagy L."/>
            <person name="Hibbett D."/>
            <person name="Henrissat B."/>
            <person name="Matheny P.B."/>
            <person name="Labbe J."/>
            <person name="Martin F."/>
        </authorList>
    </citation>
    <scope>NUCLEOTIDE SEQUENCE</scope>
    <source>
        <strain evidence="1">HHB10654</strain>
    </source>
</reference>
<sequence>MSTNRLRVLLTNDDGPPGPASPYIYGLYKHLTADLGWDVKVVIPSSQKSWIGKAYQIQDITYGRYYYPRDPDGSGETSEVSRPLAEGEIGEWILLDGTPATCANIALHNLYRGEIDLLLSGPNLGRNTSSAFALSSGTIGAALSSSLSKVRSIALSYGIVIHSGPTPASFSEPAHALSSRIVKHLWDNWGKDEGGLRSGEVDLYNVNIPMTNGLLSEEGLPILWTRIWRNSYGRLFQAHPQGQEAVLKRTISEAGPDTPGRSPPADTSSRGDVEPKEVGNLVFKFSPEMKGLINPPPGSIPEGSDGWAIDKGWVSVTPMRASFAEPLAEEHFGADGTLQDRIWKMKL</sequence>
<dbReference type="Proteomes" id="UP000814140">
    <property type="component" value="Unassembled WGS sequence"/>
</dbReference>